<feature type="non-terminal residue" evidence="1">
    <location>
        <position position="1"/>
    </location>
</feature>
<proteinExistence type="predicted"/>
<dbReference type="SUPFAM" id="SSF50814">
    <property type="entry name" value="Lipocalins"/>
    <property type="match status" value="1"/>
</dbReference>
<gene>
    <name evidence="1" type="ORF">CK820_G0011980</name>
</gene>
<dbReference type="EMBL" id="NBAG03000232">
    <property type="protein sequence ID" value="PNI68494.1"/>
    <property type="molecule type" value="Genomic_DNA"/>
</dbReference>
<dbReference type="AlphaFoldDB" id="A0A2J8N9P2"/>
<organism evidence="1 2">
    <name type="scientific">Pan troglodytes</name>
    <name type="common">Chimpanzee</name>
    <dbReference type="NCBI Taxonomy" id="9598"/>
    <lineage>
        <taxon>Eukaryota</taxon>
        <taxon>Metazoa</taxon>
        <taxon>Chordata</taxon>
        <taxon>Craniata</taxon>
        <taxon>Vertebrata</taxon>
        <taxon>Euteleostomi</taxon>
        <taxon>Mammalia</taxon>
        <taxon>Eutheria</taxon>
        <taxon>Euarchontoglires</taxon>
        <taxon>Primates</taxon>
        <taxon>Haplorrhini</taxon>
        <taxon>Catarrhini</taxon>
        <taxon>Hominidae</taxon>
        <taxon>Pan</taxon>
    </lineage>
</organism>
<sequence length="90" mass="9769">TFELSDDGRFEVWNAMTRGQHCDTWSYVLIPAAQHGQFTVDHGVDTRAGWPSSGSACLAGAGCCLPGRWTSSSAWAELRASRMTTLSSQM</sequence>
<dbReference type="Gene3D" id="2.40.128.20">
    <property type="match status" value="1"/>
</dbReference>
<dbReference type="Proteomes" id="UP000236370">
    <property type="component" value="Unassembled WGS sequence"/>
</dbReference>
<comment type="caution">
    <text evidence="1">The sequence shown here is derived from an EMBL/GenBank/DDBJ whole genome shotgun (WGS) entry which is preliminary data.</text>
</comment>
<evidence type="ECO:0000313" key="2">
    <source>
        <dbReference type="Proteomes" id="UP000236370"/>
    </source>
</evidence>
<accession>A0A2J8N9P2</accession>
<reference evidence="1 2" key="1">
    <citation type="submission" date="2017-12" db="EMBL/GenBank/DDBJ databases">
        <title>High-resolution comparative analysis of great ape genomes.</title>
        <authorList>
            <person name="Pollen A."/>
            <person name="Hastie A."/>
            <person name="Hormozdiari F."/>
            <person name="Dougherty M."/>
            <person name="Liu R."/>
            <person name="Chaisson M."/>
            <person name="Hoppe E."/>
            <person name="Hill C."/>
            <person name="Pang A."/>
            <person name="Hillier L."/>
            <person name="Baker C."/>
            <person name="Armstrong J."/>
            <person name="Shendure J."/>
            <person name="Paten B."/>
            <person name="Wilson R."/>
            <person name="Chao H."/>
            <person name="Schneider V."/>
            <person name="Ventura M."/>
            <person name="Kronenberg Z."/>
            <person name="Murali S."/>
            <person name="Gordon D."/>
            <person name="Cantsilieris S."/>
            <person name="Munson K."/>
            <person name="Nelson B."/>
            <person name="Raja A."/>
            <person name="Underwood J."/>
            <person name="Diekhans M."/>
            <person name="Fiddes I."/>
            <person name="Haussler D."/>
            <person name="Eichler E."/>
        </authorList>
    </citation>
    <scope>NUCLEOTIDE SEQUENCE [LARGE SCALE GENOMIC DNA]</scope>
    <source>
        <strain evidence="1">Yerkes chimp pedigree #C0471</strain>
    </source>
</reference>
<dbReference type="InterPro" id="IPR012674">
    <property type="entry name" value="Calycin"/>
</dbReference>
<evidence type="ECO:0000313" key="1">
    <source>
        <dbReference type="EMBL" id="PNI68494.1"/>
    </source>
</evidence>
<protein>
    <submittedName>
        <fullName evidence="1">LCN12 isoform 3</fullName>
    </submittedName>
</protein>
<name>A0A2J8N9P2_PANTR</name>